<keyword evidence="3" id="KW-1185">Reference proteome</keyword>
<dbReference type="OrthoDB" id="10684113at2759"/>
<dbReference type="GeneID" id="19016452"/>
<dbReference type="EMBL" id="FO082275">
    <property type="protein sequence ID" value="CCO16050.1"/>
    <property type="molecule type" value="Genomic_DNA"/>
</dbReference>
<evidence type="ECO:0000313" key="3">
    <source>
        <dbReference type="Proteomes" id="UP000198341"/>
    </source>
</evidence>
<feature type="chain" id="PRO_5003919680" evidence="1">
    <location>
        <begin position="25"/>
        <end position="365"/>
    </location>
</feature>
<organism evidence="2 3">
    <name type="scientific">Bathycoccus prasinos</name>
    <dbReference type="NCBI Taxonomy" id="41875"/>
    <lineage>
        <taxon>Eukaryota</taxon>
        <taxon>Viridiplantae</taxon>
        <taxon>Chlorophyta</taxon>
        <taxon>Mamiellophyceae</taxon>
        <taxon>Mamiellales</taxon>
        <taxon>Bathycoccaceae</taxon>
        <taxon>Bathycoccus</taxon>
    </lineage>
</organism>
<reference evidence="2 3" key="1">
    <citation type="submission" date="2011-10" db="EMBL/GenBank/DDBJ databases">
        <authorList>
            <person name="Genoscope - CEA"/>
        </authorList>
    </citation>
    <scope>NUCLEOTIDE SEQUENCE [LARGE SCALE GENOMIC DNA]</scope>
    <source>
        <strain evidence="2 3">RCC 1105</strain>
    </source>
</reference>
<evidence type="ECO:0000313" key="2">
    <source>
        <dbReference type="EMBL" id="CCO16050.1"/>
    </source>
</evidence>
<dbReference type="Proteomes" id="UP000198341">
    <property type="component" value="Chromosome 4"/>
</dbReference>
<sequence>MTPLRSFAFLAFLMVFSSTGTTRAAMEETTNLINDPFQSTSCLDAQMYCEQTITPAIEQDGTLTQFLRDERKEAKRTESWESIVPEERMKQMKVPETLALGCCLLFGECALESGERNENRKLGARVLEEAAKSKEKSEQVPEITFLTANAHVCAGRTKYPCDSERVKLFRKASRNGFHSAALTAAEILITRYGGEYADKEGACGSKSATTGEMTFPEANDPADAVVAKSLLKPLLATSLDKKAKTRLKELEKIEETLIGGGKLEPDVAMQMADVVVDIGLKILIGVCVVCVVFKFRETRLVSAAFAFLCKITGASAVRRFYRFLRGDFDASARVNAGRAGSRAEMRAEAKRMAKELYKNGKKKET</sequence>
<dbReference type="KEGG" id="bpg:Bathy04g04260"/>
<keyword evidence="1" id="KW-0732">Signal</keyword>
<proteinExistence type="predicted"/>
<dbReference type="AlphaFoldDB" id="K8EUB7"/>
<feature type="signal peptide" evidence="1">
    <location>
        <begin position="1"/>
        <end position="24"/>
    </location>
</feature>
<name>K8EUB7_9CHLO</name>
<accession>K8EUB7</accession>
<protein>
    <submittedName>
        <fullName evidence="2">Uncharacterized protein</fullName>
    </submittedName>
</protein>
<dbReference type="RefSeq" id="XP_007513525.1">
    <property type="nucleotide sequence ID" value="XM_007513463.1"/>
</dbReference>
<evidence type="ECO:0000256" key="1">
    <source>
        <dbReference type="SAM" id="SignalP"/>
    </source>
</evidence>
<gene>
    <name evidence="2" type="ORF">Bathy04g04260</name>
</gene>